<reference evidence="9" key="1">
    <citation type="submission" date="2016-11" db="EMBL/GenBank/DDBJ databases">
        <authorList>
            <person name="Varghese N."/>
            <person name="Submissions S."/>
        </authorList>
    </citation>
    <scope>NUCLEOTIDE SEQUENCE [LARGE SCALE GENOMIC DNA]</scope>
    <source>
        <strain evidence="9">DSM 100564</strain>
    </source>
</reference>
<evidence type="ECO:0000256" key="3">
    <source>
        <dbReference type="ARBA" id="ARBA00022692"/>
    </source>
</evidence>
<evidence type="ECO:0000256" key="1">
    <source>
        <dbReference type="ARBA" id="ARBA00004141"/>
    </source>
</evidence>
<protein>
    <submittedName>
        <fullName evidence="8">Uncharacterized membrane protein</fullName>
    </submittedName>
</protein>
<dbReference type="InterPro" id="IPR037185">
    <property type="entry name" value="EmrE-like"/>
</dbReference>
<dbReference type="PANTHER" id="PTHR32322">
    <property type="entry name" value="INNER MEMBRANE TRANSPORTER"/>
    <property type="match status" value="1"/>
</dbReference>
<evidence type="ECO:0000256" key="6">
    <source>
        <dbReference type="SAM" id="Phobius"/>
    </source>
</evidence>
<dbReference type="InterPro" id="IPR050638">
    <property type="entry name" value="AA-Vitamin_Transporters"/>
</dbReference>
<feature type="transmembrane region" description="Helical" evidence="6">
    <location>
        <begin position="71"/>
        <end position="94"/>
    </location>
</feature>
<feature type="domain" description="EamA" evidence="7">
    <location>
        <begin position="47"/>
        <end position="175"/>
    </location>
</feature>
<name>A0A1M6U8D5_9RHOB</name>
<keyword evidence="4 6" id="KW-1133">Transmembrane helix</keyword>
<dbReference type="GO" id="GO:0016020">
    <property type="term" value="C:membrane"/>
    <property type="evidence" value="ECO:0007669"/>
    <property type="project" value="UniProtKB-SubCell"/>
</dbReference>
<keyword evidence="3 6" id="KW-0812">Transmembrane</keyword>
<comment type="similarity">
    <text evidence="2">Belongs to the EamA transporter family.</text>
</comment>
<organism evidence="8 9">
    <name type="scientific">Shimia gijangensis</name>
    <dbReference type="NCBI Taxonomy" id="1470563"/>
    <lineage>
        <taxon>Bacteria</taxon>
        <taxon>Pseudomonadati</taxon>
        <taxon>Pseudomonadota</taxon>
        <taxon>Alphaproteobacteria</taxon>
        <taxon>Rhodobacterales</taxon>
        <taxon>Roseobacteraceae</taxon>
    </lineage>
</organism>
<sequence length="194" mass="21500">MSPFWTVGAVFFLKEAVSWRRWSSIAIGFFGVMLVVQPGAENLGYTVGWAVLSLVAFSVRDLVTRLTPPDIASACLATYTMVVALPFAIAWVFLNGERFFPENVNWVIVTFMVALGSLGYLLLIASLRIGELSAVMPFRYSRIVFLLVLGVLVFGERPNASMLTGAALVIASGVYIMWREQILKQRLNQKKIDA</sequence>
<feature type="transmembrane region" description="Helical" evidence="6">
    <location>
        <begin position="160"/>
        <end position="178"/>
    </location>
</feature>
<dbReference type="EMBL" id="FQZQ01000056">
    <property type="protein sequence ID" value="SHK65431.1"/>
    <property type="molecule type" value="Genomic_DNA"/>
</dbReference>
<keyword evidence="9" id="KW-1185">Reference proteome</keyword>
<evidence type="ECO:0000256" key="4">
    <source>
        <dbReference type="ARBA" id="ARBA00022989"/>
    </source>
</evidence>
<accession>A0A1M6U8D5</accession>
<evidence type="ECO:0000313" key="8">
    <source>
        <dbReference type="EMBL" id="SHK65431.1"/>
    </source>
</evidence>
<evidence type="ECO:0000313" key="9">
    <source>
        <dbReference type="Proteomes" id="UP000183982"/>
    </source>
</evidence>
<evidence type="ECO:0000256" key="5">
    <source>
        <dbReference type="ARBA" id="ARBA00023136"/>
    </source>
</evidence>
<dbReference type="Pfam" id="PF00892">
    <property type="entry name" value="EamA"/>
    <property type="match status" value="1"/>
</dbReference>
<evidence type="ECO:0000256" key="2">
    <source>
        <dbReference type="ARBA" id="ARBA00007362"/>
    </source>
</evidence>
<feature type="transmembrane region" description="Helical" evidence="6">
    <location>
        <begin position="42"/>
        <end position="59"/>
    </location>
</feature>
<proteinExistence type="inferred from homology"/>
<dbReference type="AlphaFoldDB" id="A0A1M6U8D5"/>
<dbReference type="PANTHER" id="PTHR32322:SF2">
    <property type="entry name" value="EAMA DOMAIN-CONTAINING PROTEIN"/>
    <property type="match status" value="1"/>
</dbReference>
<gene>
    <name evidence="8" type="ORF">SAMN05444000_1561</name>
</gene>
<dbReference type="InterPro" id="IPR000620">
    <property type="entry name" value="EamA_dom"/>
</dbReference>
<dbReference type="SUPFAM" id="SSF103481">
    <property type="entry name" value="Multidrug resistance efflux transporter EmrE"/>
    <property type="match status" value="2"/>
</dbReference>
<feature type="transmembrane region" description="Helical" evidence="6">
    <location>
        <begin position="137"/>
        <end position="154"/>
    </location>
</feature>
<feature type="transmembrane region" description="Helical" evidence="6">
    <location>
        <begin position="106"/>
        <end position="125"/>
    </location>
</feature>
<comment type="subcellular location">
    <subcellularLocation>
        <location evidence="1">Membrane</location>
        <topology evidence="1">Multi-pass membrane protein</topology>
    </subcellularLocation>
</comment>
<keyword evidence="5 6" id="KW-0472">Membrane</keyword>
<dbReference type="Proteomes" id="UP000183982">
    <property type="component" value="Unassembled WGS sequence"/>
</dbReference>
<evidence type="ECO:0000259" key="7">
    <source>
        <dbReference type="Pfam" id="PF00892"/>
    </source>
</evidence>
<dbReference type="STRING" id="1470563.SAMN05444000_1561"/>